<dbReference type="Gene3D" id="3.40.50.980">
    <property type="match status" value="4"/>
</dbReference>
<dbReference type="Pfam" id="PF13193">
    <property type="entry name" value="AMP-binding_C"/>
    <property type="match status" value="2"/>
</dbReference>
<keyword evidence="3" id="KW-0597">Phosphoprotein</keyword>
<dbReference type="PROSITE" id="PS50075">
    <property type="entry name" value="CARRIER"/>
    <property type="match status" value="2"/>
</dbReference>
<reference evidence="5" key="1">
    <citation type="submission" date="2021-11" db="EMBL/GenBank/DDBJ databases">
        <title>Description of novel Flavobacterium species.</title>
        <authorList>
            <person name="Saticioglu I.B."/>
            <person name="Ay H."/>
            <person name="Altun S."/>
            <person name="Duman M."/>
        </authorList>
    </citation>
    <scope>NUCLEOTIDE SEQUENCE</scope>
    <source>
        <strain evidence="5">F-65</strain>
    </source>
</reference>
<dbReference type="InterPro" id="IPR025110">
    <property type="entry name" value="AMP-bd_C"/>
</dbReference>
<dbReference type="CDD" id="cd05930">
    <property type="entry name" value="A_NRPS"/>
    <property type="match status" value="2"/>
</dbReference>
<dbReference type="Gene3D" id="2.30.38.10">
    <property type="entry name" value="Luciferase, Domain 3"/>
    <property type="match status" value="2"/>
</dbReference>
<dbReference type="NCBIfam" id="TIGR01733">
    <property type="entry name" value="AA-adenyl-dom"/>
    <property type="match status" value="2"/>
</dbReference>
<dbReference type="PANTHER" id="PTHR45527">
    <property type="entry name" value="NONRIBOSOMAL PEPTIDE SYNTHETASE"/>
    <property type="match status" value="1"/>
</dbReference>
<dbReference type="InterPro" id="IPR045851">
    <property type="entry name" value="AMP-bd_C_sf"/>
</dbReference>
<dbReference type="Gene3D" id="3.30.559.10">
    <property type="entry name" value="Chloramphenicol acetyltransferase-like domain"/>
    <property type="match status" value="2"/>
</dbReference>
<dbReference type="EMBL" id="JAJJMO010000001">
    <property type="protein sequence ID" value="MCC9070499.1"/>
    <property type="molecule type" value="Genomic_DNA"/>
</dbReference>
<dbReference type="SUPFAM" id="SSF56801">
    <property type="entry name" value="Acetyl-CoA synthetase-like"/>
    <property type="match status" value="2"/>
</dbReference>
<dbReference type="InterPro" id="IPR020845">
    <property type="entry name" value="AMP-binding_CS"/>
</dbReference>
<keyword evidence="2" id="KW-0596">Phosphopantetheine</keyword>
<dbReference type="Pfam" id="PF00668">
    <property type="entry name" value="Condensation"/>
    <property type="match status" value="2"/>
</dbReference>
<dbReference type="InterPro" id="IPR000873">
    <property type="entry name" value="AMP-dep_synth/lig_dom"/>
</dbReference>
<dbReference type="NCBIfam" id="NF003417">
    <property type="entry name" value="PRK04813.1"/>
    <property type="match status" value="2"/>
</dbReference>
<dbReference type="Proteomes" id="UP001430919">
    <property type="component" value="Unassembled WGS sequence"/>
</dbReference>
<evidence type="ECO:0000313" key="6">
    <source>
        <dbReference type="Proteomes" id="UP001430919"/>
    </source>
</evidence>
<dbReference type="InterPro" id="IPR020459">
    <property type="entry name" value="AMP-binding"/>
</dbReference>
<evidence type="ECO:0000259" key="4">
    <source>
        <dbReference type="PROSITE" id="PS50075"/>
    </source>
</evidence>
<dbReference type="InterPro" id="IPR023213">
    <property type="entry name" value="CAT-like_dom_sf"/>
</dbReference>
<dbReference type="SUPFAM" id="SSF47336">
    <property type="entry name" value="ACP-like"/>
    <property type="match status" value="2"/>
</dbReference>
<dbReference type="InterPro" id="IPR001242">
    <property type="entry name" value="Condensation_dom"/>
</dbReference>
<sequence length="2201" mass="250461">MDNIEVIKLIYDFKKNDSLLWIEENDIHLLISDDFKSPELREIIIKLKPEIKSFLFNNKIFSEDDFLNKRIFKTDMHESLLSFAQERLWFIEQYEQGTNVYHLPAVYELDTTTDKEGIKYALQQIVSRHEVLRSTIEYGKKQEGGIQVLHNEPLSFEEIVLDATDDFNLLIKEEINRPFNLNKEYPIRVTFYTIKSDSDTSLKTLLLITTHHIVSDGWSIEVFQKELSAYYEAYIKEDKNFSLPDLEIQYKDYALWQRSNLTGEILEKQLNYWKEKLSGFQTLEFPTDYRRPAEINYSGALHNFRINKEISQKLRALAQRNGVTLNSLILSSVNILLGKYTGQDDIVVGSINAGRSQRQTQDLIGFFISTQANRTLLTNSQSFEELIQHVHKDQIDAQSHQDLPFEKLIDELGVERDASRHPIFQVMCGVQSFGDQGDNSEQQKNYLKARQIEGVYEVEKFDFSIFINDSEEELAGEISYATSLFDKESISRLSNHFIYLLDQLAQAPNRAYSEISLLTSVAYNQLVYNWNATDKVYPKEKTIHQMFEEQVAKTPNSIALVYDGAELTYNELNEKSNQLARYIREQYQEKTQQLLTPDTLIALFLDRSLEMVIGILAVLKAGGAYVPIDPSYPQERIDYILEDTQAVVVLSQRHLDEKTVPQDKVIHIDLTEELYKKVDNTNLGQQSQSTDLAYVIYTSGTTGKPKGVMIEHKAASNTINDLFSVYDEQKIKKVTAYTSYVFDVSVSELFSSLLQGLEVHILSNSIRIDSIGLSNYFSTHKINLAYLPPVLLSQLDQNITSDLISLIYAGEPCDKQTAKLWSDKVKLFNYYGPTEASIYALGKQILTDEVEQIGLPIQNTQVYVLSSNQKPVPIGVTGELYLGGAGLSRGYLNRPDLTAERFVNNPFATEADKAKGYTKLYKTGDLVRWLPDGNIEYLGRNDDQVKIRGYRIELGEIEHAMSQIDGINQVCVLARERKTETATTKYLVGYYVSDYEMTSVDIQNRVLEVLPDYMVPTALVAMESFPLTINGKLDKRALPDPEFTSSEADYVAPSTEIETAVCEIWMSLLALDRVGITDDFFKIGGNSILAIQASHRMSKLLGSNVKVADIFKHKTISKLLVHATGQSQIIIPKIDSNQGTLSFAQERLWFIEQYEQGTNAYHMPGLYELDVTTDKEGIKYALQQIVSRHEVLRSTIEQNEAQEHGIQKVHDEALSIGEVRVMDTDDYQSLIEEDINRPFNLSTEYPIRITFYTIESASGVSLNKTILLITTHHIASDGWSMEVFQRELSAYYEAYISNDKNFNLPELEIQYKDYALWQRAYLTGETLEKQLSYWKDKLSGFQTLEFPTDYTRPAEIDYSGDHQEFTLNKELSQKLRALTHQYGITLNSLMLSSVNILLSKYTGQNDIVVGTATANRHHRQTEGLIGFFVNTQAHRTQLTNSQSFEELIQQVHHDQTDAQLHQDLPFEKLIDELGVERDASRHPVFQVLFTVQSFGASERTSNDQKNYLKPFQIEDVYEIAKFDLSIFIDDSGEEIAGEISYATSLFDKETIVRLIHHYVHLLDELTQAPNKAYSEISLLTSVAYNQLVYNWNVTDKEYPKDKTIQELFEEQVAKTPNNIALVYDGAELTYNELNEKSNQLARYIREQYQEKTKQLLTPDTFIALFLDRSLEMVIGILAVLKAGGAYVPIDPSYPQERIDYILEDTQAAVVLSQRHLDEKELPQDKVIHIDLSEEFYLREDNTNLGQQSQSTDLAYVIYTSGTTGKPKGVMIEHKAASNTINDLFSVYDHQKIKKVTAYTSYVFDVSVSELFSSLLQGLEVHILSNSIRIDSIGLSNYFSTHKINLAYLPPVLLSQLDQNITSDLISLIYAGEPCDKQTAKLWSDKVKLFNYYGPTEASIYAIGKQILTDEVEQIGQPIQNTQVYVLSSNQRPVPIGVTGELYLGGAGLSRGYLNRPDLTAERFVNNPFATEADKAKGYTKLYKTGDLVRWLPDGNIEYLGRNDDQVKIRGYRIELGEIEHAISQIDGINQVCVLAKERKTETTTTKYLVGYYVSDCDMTSVAIQNRVSEVLPDYMVPTALVAMESFPLTINGKLDKRALPDPEFTSSEVDYVAPTTEMEIAVCEIWMGLLGLDQVGITDDFFKIGGNSILAIQASHRMSKLLGSNVKVADVFKFRMISLIIEKCKAKKVNDENISFELSII</sequence>
<proteinExistence type="predicted"/>
<name>A0ABS8MP05_9FLAO</name>
<gene>
    <name evidence="5" type="ORF">LNQ49_02650</name>
</gene>
<feature type="domain" description="Carrier" evidence="4">
    <location>
        <begin position="2113"/>
        <end position="2188"/>
    </location>
</feature>
<evidence type="ECO:0000256" key="3">
    <source>
        <dbReference type="ARBA" id="ARBA00022553"/>
    </source>
</evidence>
<protein>
    <submittedName>
        <fullName evidence="5">Amino acid adenylation domain-containing protein</fullName>
    </submittedName>
</protein>
<feature type="domain" description="Carrier" evidence="4">
    <location>
        <begin position="1052"/>
        <end position="1127"/>
    </location>
</feature>
<accession>A0ABS8MP05</accession>
<keyword evidence="6" id="KW-1185">Reference proteome</keyword>
<comment type="caution">
    <text evidence="5">The sequence shown here is derived from an EMBL/GenBank/DDBJ whole genome shotgun (WGS) entry which is preliminary data.</text>
</comment>
<organism evidence="5 6">
    <name type="scientific">Flavobacterium pisciphilum</name>
    <dbReference type="NCBI Taxonomy" id="2893755"/>
    <lineage>
        <taxon>Bacteria</taxon>
        <taxon>Pseudomonadati</taxon>
        <taxon>Bacteroidota</taxon>
        <taxon>Flavobacteriia</taxon>
        <taxon>Flavobacteriales</taxon>
        <taxon>Flavobacteriaceae</taxon>
        <taxon>Flavobacterium</taxon>
    </lineage>
</organism>
<dbReference type="Gene3D" id="3.30.300.30">
    <property type="match status" value="2"/>
</dbReference>
<dbReference type="InterPro" id="IPR006162">
    <property type="entry name" value="Ppantetheine_attach_site"/>
</dbReference>
<dbReference type="PRINTS" id="PR00154">
    <property type="entry name" value="AMPBINDING"/>
</dbReference>
<dbReference type="Pfam" id="PF00550">
    <property type="entry name" value="PP-binding"/>
    <property type="match status" value="2"/>
</dbReference>
<dbReference type="SUPFAM" id="SSF52777">
    <property type="entry name" value="CoA-dependent acyltransferases"/>
    <property type="match status" value="4"/>
</dbReference>
<dbReference type="PANTHER" id="PTHR45527:SF1">
    <property type="entry name" value="FATTY ACID SYNTHASE"/>
    <property type="match status" value="1"/>
</dbReference>
<evidence type="ECO:0000256" key="1">
    <source>
        <dbReference type="ARBA" id="ARBA00001957"/>
    </source>
</evidence>
<dbReference type="CDD" id="cd19531">
    <property type="entry name" value="LCL_NRPS-like"/>
    <property type="match status" value="2"/>
</dbReference>
<dbReference type="InterPro" id="IPR010071">
    <property type="entry name" value="AA_adenyl_dom"/>
</dbReference>
<dbReference type="PROSITE" id="PS00455">
    <property type="entry name" value="AMP_BINDING"/>
    <property type="match status" value="2"/>
</dbReference>
<dbReference type="PROSITE" id="PS00012">
    <property type="entry name" value="PHOSPHOPANTETHEINE"/>
    <property type="match status" value="2"/>
</dbReference>
<dbReference type="InterPro" id="IPR009081">
    <property type="entry name" value="PP-bd_ACP"/>
</dbReference>
<comment type="cofactor">
    <cofactor evidence="1">
        <name>pantetheine 4'-phosphate</name>
        <dbReference type="ChEBI" id="CHEBI:47942"/>
    </cofactor>
</comment>
<evidence type="ECO:0000313" key="5">
    <source>
        <dbReference type="EMBL" id="MCC9070499.1"/>
    </source>
</evidence>
<dbReference type="Pfam" id="PF00501">
    <property type="entry name" value="AMP-binding"/>
    <property type="match status" value="2"/>
</dbReference>
<dbReference type="Gene3D" id="1.10.1200.10">
    <property type="entry name" value="ACP-like"/>
    <property type="match status" value="2"/>
</dbReference>
<dbReference type="Gene3D" id="3.30.559.30">
    <property type="entry name" value="Nonribosomal peptide synthetase, condensation domain"/>
    <property type="match status" value="2"/>
</dbReference>
<dbReference type="InterPro" id="IPR036736">
    <property type="entry name" value="ACP-like_sf"/>
</dbReference>
<evidence type="ECO:0000256" key="2">
    <source>
        <dbReference type="ARBA" id="ARBA00022450"/>
    </source>
</evidence>